<evidence type="ECO:0000259" key="1">
    <source>
        <dbReference type="Pfam" id="PF19572"/>
    </source>
</evidence>
<evidence type="ECO:0000313" key="2">
    <source>
        <dbReference type="EMBL" id="GGD32494.1"/>
    </source>
</evidence>
<dbReference type="AlphaFoldDB" id="A0A916Y6V2"/>
<dbReference type="NCBIfam" id="NF033710">
    <property type="entry name" value="T9SS_OM_PorV"/>
    <property type="match status" value="1"/>
</dbReference>
<dbReference type="InterPro" id="IPR047799">
    <property type="entry name" value="T9SS_OM_PorV"/>
</dbReference>
<dbReference type="NCBIfam" id="NF033709">
    <property type="entry name" value="PorV_fam"/>
    <property type="match status" value="1"/>
</dbReference>
<reference evidence="2" key="2">
    <citation type="submission" date="2020-09" db="EMBL/GenBank/DDBJ databases">
        <authorList>
            <person name="Sun Q."/>
            <person name="Zhou Y."/>
        </authorList>
    </citation>
    <scope>NUCLEOTIDE SEQUENCE</scope>
    <source>
        <strain evidence="2">CGMCC 1.12506</strain>
    </source>
</reference>
<name>A0A916Y6V2_9FLAO</name>
<accession>A0A916Y6V2</accession>
<proteinExistence type="predicted"/>
<dbReference type="Pfam" id="PF19572">
    <property type="entry name" value="PorV"/>
    <property type="match status" value="1"/>
</dbReference>
<dbReference type="InterPro" id="IPR018247">
    <property type="entry name" value="EF_Hand_1_Ca_BS"/>
</dbReference>
<feature type="domain" description="Type IX secretion system protein PorV" evidence="1">
    <location>
        <begin position="19"/>
        <end position="262"/>
    </location>
</feature>
<organism evidence="2 3">
    <name type="scientific">Flavobacterium orientale</name>
    <dbReference type="NCBI Taxonomy" id="1756020"/>
    <lineage>
        <taxon>Bacteria</taxon>
        <taxon>Pseudomonadati</taxon>
        <taxon>Bacteroidota</taxon>
        <taxon>Flavobacteriia</taxon>
        <taxon>Flavobacteriales</taxon>
        <taxon>Flavobacteriaceae</taxon>
        <taxon>Flavobacterium</taxon>
    </lineage>
</organism>
<dbReference type="RefSeq" id="WP_188362749.1">
    <property type="nucleotide sequence ID" value="NZ_BMFG01000009.1"/>
</dbReference>
<dbReference type="PROSITE" id="PS00018">
    <property type="entry name" value="EF_HAND_1"/>
    <property type="match status" value="1"/>
</dbReference>
<dbReference type="Gene3D" id="2.40.160.60">
    <property type="entry name" value="Outer membrane protein transport protein (OMPP1/FadL/TodX)"/>
    <property type="match status" value="2"/>
</dbReference>
<keyword evidence="3" id="KW-1185">Reference proteome</keyword>
<protein>
    <recommendedName>
        <fullName evidence="1">Type IX secretion system protein PorV domain-containing protein</fullName>
    </recommendedName>
</protein>
<sequence length="398" mass="44363">MKKIVLILTCLLLIQESFSQENQRVITTGVPFLLIAADARAAGMADVGVATSADAYSQQWNPAKYAFAIDKQGFSMSYTPYLTGLVNDIALAQVTYYNRFQERMAFAGSLRYFGLGDINLTNQFGEQLQVVSPNELALDVSYSLKLSERFSMAVAGRYIRSQLKIPDDIGDASAASSFAVDIAGFYQSEEIAYNDFNGRWRAGINFQNMGPKINYDNDDNDLNSNFLPANMRIGTGFDFIFDDYNKIGVNLEVTKLLVPTPQTPAPVDLNGDGTIDQSEINAAQAQAINDYRSIGWVSGMFQSFGDAPDGFKEELKEFTWAVGAEYLYQDAFALRAGYFNESEEKGARKFFSIGAGFKYNIVMLDVSYLFSASKVRNPLENTLRFSLTFNFGEKYDEY</sequence>
<comment type="caution">
    <text evidence="2">The sequence shown here is derived from an EMBL/GenBank/DDBJ whole genome shotgun (WGS) entry which is preliminary data.</text>
</comment>
<gene>
    <name evidence="2" type="primary">porV</name>
    <name evidence="2" type="ORF">GCM10011343_23230</name>
</gene>
<dbReference type="Proteomes" id="UP000625735">
    <property type="component" value="Unassembled WGS sequence"/>
</dbReference>
<dbReference type="EMBL" id="BMFG01000009">
    <property type="protein sequence ID" value="GGD32494.1"/>
    <property type="molecule type" value="Genomic_DNA"/>
</dbReference>
<dbReference type="InterPro" id="IPR045741">
    <property type="entry name" value="PorV"/>
</dbReference>
<dbReference type="SUPFAM" id="SSF56935">
    <property type="entry name" value="Porins"/>
    <property type="match status" value="1"/>
</dbReference>
<reference evidence="2" key="1">
    <citation type="journal article" date="2014" name="Int. J. Syst. Evol. Microbiol.">
        <title>Complete genome sequence of Corynebacterium casei LMG S-19264T (=DSM 44701T), isolated from a smear-ripened cheese.</title>
        <authorList>
            <consortium name="US DOE Joint Genome Institute (JGI-PGF)"/>
            <person name="Walter F."/>
            <person name="Albersmeier A."/>
            <person name="Kalinowski J."/>
            <person name="Ruckert C."/>
        </authorList>
    </citation>
    <scope>NUCLEOTIDE SEQUENCE</scope>
    <source>
        <strain evidence="2">CGMCC 1.12506</strain>
    </source>
</reference>
<evidence type="ECO:0000313" key="3">
    <source>
        <dbReference type="Proteomes" id="UP000625735"/>
    </source>
</evidence>